<evidence type="ECO:0000256" key="1">
    <source>
        <dbReference type="SAM" id="Phobius"/>
    </source>
</evidence>
<comment type="caution">
    <text evidence="2">The sequence shown here is derived from an EMBL/GenBank/DDBJ whole genome shotgun (WGS) entry which is preliminary data.</text>
</comment>
<keyword evidence="1" id="KW-0472">Membrane</keyword>
<dbReference type="EMBL" id="JBHSFK010000023">
    <property type="protein sequence ID" value="MFC4503920.1"/>
    <property type="molecule type" value="Genomic_DNA"/>
</dbReference>
<protein>
    <recommendedName>
        <fullName evidence="4">Ig-like domain-containing protein</fullName>
    </recommendedName>
</protein>
<name>A0ABV9AVF6_9ACTN</name>
<sequence>MNAPADRRPPQRDDYSATVLGSHWVQHGDDGTTVVDHTAAAPPPHGRVDGTVLRFGPGVTAALPRAERTAVLPAAPPARPRHRLRRHALPVLVLVAALVFLFWRGHDAPALSVRGVAVTAPARATGCDRTVEFVGVVRTDGGEGELSYRWVRSDGTTSDVLRAAVPEGRREVRLRLLWTFQGQGRYPAVAELRVLSPDGGTASARFTYDCP</sequence>
<evidence type="ECO:0000313" key="3">
    <source>
        <dbReference type="Proteomes" id="UP001595839"/>
    </source>
</evidence>
<reference evidence="3" key="1">
    <citation type="journal article" date="2019" name="Int. J. Syst. Evol. Microbiol.">
        <title>The Global Catalogue of Microorganisms (GCM) 10K type strain sequencing project: providing services to taxonomists for standard genome sequencing and annotation.</title>
        <authorList>
            <consortium name="The Broad Institute Genomics Platform"/>
            <consortium name="The Broad Institute Genome Sequencing Center for Infectious Disease"/>
            <person name="Wu L."/>
            <person name="Ma J."/>
        </authorList>
    </citation>
    <scope>NUCLEOTIDE SEQUENCE [LARGE SCALE GENOMIC DNA]</scope>
    <source>
        <strain evidence="3">CGMCC 4.7177</strain>
    </source>
</reference>
<dbReference type="Proteomes" id="UP001595839">
    <property type="component" value="Unassembled WGS sequence"/>
</dbReference>
<keyword evidence="1" id="KW-1133">Transmembrane helix</keyword>
<gene>
    <name evidence="2" type="ORF">ACFPIH_31165</name>
</gene>
<evidence type="ECO:0000313" key="2">
    <source>
        <dbReference type="EMBL" id="MFC4503920.1"/>
    </source>
</evidence>
<dbReference type="RefSeq" id="WP_381175794.1">
    <property type="nucleotide sequence ID" value="NZ_JBHSFK010000023.1"/>
</dbReference>
<accession>A0ABV9AVF6</accession>
<proteinExistence type="predicted"/>
<organism evidence="2 3">
    <name type="scientific">Streptomyces vulcanius</name>
    <dbReference type="NCBI Taxonomy" id="1441876"/>
    <lineage>
        <taxon>Bacteria</taxon>
        <taxon>Bacillati</taxon>
        <taxon>Actinomycetota</taxon>
        <taxon>Actinomycetes</taxon>
        <taxon>Kitasatosporales</taxon>
        <taxon>Streptomycetaceae</taxon>
        <taxon>Streptomyces</taxon>
    </lineage>
</organism>
<keyword evidence="1" id="KW-0812">Transmembrane</keyword>
<evidence type="ECO:0008006" key="4">
    <source>
        <dbReference type="Google" id="ProtNLM"/>
    </source>
</evidence>
<feature type="transmembrane region" description="Helical" evidence="1">
    <location>
        <begin position="88"/>
        <end position="105"/>
    </location>
</feature>
<keyword evidence="3" id="KW-1185">Reference proteome</keyword>